<evidence type="ECO:0000313" key="5">
    <source>
        <dbReference type="Proteomes" id="UP001152759"/>
    </source>
</evidence>
<name>A0A9P0F4G3_BEMTA</name>
<dbReference type="InterPro" id="IPR044037">
    <property type="entry name" value="FANCL_d3"/>
</dbReference>
<evidence type="ECO:0008006" key="6">
    <source>
        <dbReference type="Google" id="ProtNLM"/>
    </source>
</evidence>
<dbReference type="GO" id="GO:0036297">
    <property type="term" value="P:interstrand cross-link repair"/>
    <property type="evidence" value="ECO:0007669"/>
    <property type="project" value="InterPro"/>
</dbReference>
<evidence type="ECO:0000313" key="4">
    <source>
        <dbReference type="EMBL" id="CAH0391730.1"/>
    </source>
</evidence>
<sequence length="392" mass="44427">MNELITQAFLKFPLLIPNHNFTKWNGYISCSKEQELLISVVCPKFPSLEGTMVRAPTSLAVSPLQKTTLQNIIRGANSFLGLLGELQIFFASLLPNETPSVHKDIQASNKSNVFESARDILAELTDKVGLDALHSLSGDLKKLILLHIDDSEREHRLELKIPSNYPKDRPEILSIDLPEAVQPQFAELHSISDFYQQFTCVIQSLQGFWQACDTLRMNVNVLEPRDPMFKDTVWRIAIANDVFASLILNPLEVQNCPIIRIVGNRKDSLEFEAILEKNLKELEWDSERDLLDNLGRLLEITEFPPPVEEEDERIADSQLFQAQECCICFTSRADDNSAPHKYCNNEKCNAYFHYGCLLEWFQSLPTGEVCDSDFISGDCLNCGCKILCPAQK</sequence>
<dbReference type="EMBL" id="OU963867">
    <property type="protein sequence ID" value="CAH0391730.1"/>
    <property type="molecule type" value="Genomic_DNA"/>
</dbReference>
<dbReference type="KEGG" id="btab:109042099"/>
<dbReference type="Proteomes" id="UP001152759">
    <property type="component" value="Chromosome 6"/>
</dbReference>
<dbReference type="Gene3D" id="3.10.110.10">
    <property type="entry name" value="Ubiquitin Conjugating Enzyme"/>
    <property type="match status" value="1"/>
</dbReference>
<dbReference type="Gene3D" id="3.10.110.20">
    <property type="entry name" value="RWD domain-like"/>
    <property type="match status" value="1"/>
</dbReference>
<reference evidence="4" key="1">
    <citation type="submission" date="2021-12" db="EMBL/GenBank/DDBJ databases">
        <authorList>
            <person name="King R."/>
        </authorList>
    </citation>
    <scope>NUCLEOTIDE SEQUENCE</scope>
</reference>
<evidence type="ECO:0000259" key="2">
    <source>
        <dbReference type="Pfam" id="PF18890"/>
    </source>
</evidence>
<dbReference type="GO" id="GO:0061630">
    <property type="term" value="F:ubiquitin protein ligase activity"/>
    <property type="evidence" value="ECO:0007669"/>
    <property type="project" value="TreeGrafter"/>
</dbReference>
<dbReference type="PANTHER" id="PTHR13206:SF0">
    <property type="entry name" value="E3 UBIQUITIN-PROTEIN LIGASE FANCL"/>
    <property type="match status" value="1"/>
</dbReference>
<dbReference type="PANTHER" id="PTHR13206">
    <property type="entry name" value="UBIQUITIN LIGASE PROTEIN PHF9 FANCONI ANEMIA GROUP L PROTEIN"/>
    <property type="match status" value="1"/>
</dbReference>
<proteinExistence type="predicted"/>
<dbReference type="InterPro" id="IPR043003">
    <property type="entry name" value="FANCL_d3_sf"/>
</dbReference>
<dbReference type="AlphaFoldDB" id="A0A9P0F4G3"/>
<dbReference type="Pfam" id="PF18891">
    <property type="entry name" value="FANCL_d3"/>
    <property type="match status" value="1"/>
</dbReference>
<dbReference type="Pfam" id="PF18890">
    <property type="entry name" value="FANCL_d2"/>
    <property type="match status" value="1"/>
</dbReference>
<accession>A0A9P0F4G3</accession>
<dbReference type="InterPro" id="IPR016135">
    <property type="entry name" value="UBQ-conjugating_enzyme/RWD"/>
</dbReference>
<feature type="domain" description="FANCL C-terminal" evidence="1">
    <location>
        <begin position="324"/>
        <end position="386"/>
    </location>
</feature>
<protein>
    <recommendedName>
        <fullName evidence="6">E3 ubiquitin-protein ligase FANCL</fullName>
    </recommendedName>
</protein>
<dbReference type="GO" id="GO:0043240">
    <property type="term" value="C:Fanconi anaemia nuclear complex"/>
    <property type="evidence" value="ECO:0007669"/>
    <property type="project" value="InterPro"/>
</dbReference>
<evidence type="ECO:0000259" key="3">
    <source>
        <dbReference type="Pfam" id="PF18891"/>
    </source>
</evidence>
<organism evidence="4 5">
    <name type="scientific">Bemisia tabaci</name>
    <name type="common">Sweetpotato whitefly</name>
    <name type="synonym">Aleurodes tabaci</name>
    <dbReference type="NCBI Taxonomy" id="7038"/>
    <lineage>
        <taxon>Eukaryota</taxon>
        <taxon>Metazoa</taxon>
        <taxon>Ecdysozoa</taxon>
        <taxon>Arthropoda</taxon>
        <taxon>Hexapoda</taxon>
        <taxon>Insecta</taxon>
        <taxon>Pterygota</taxon>
        <taxon>Neoptera</taxon>
        <taxon>Paraneoptera</taxon>
        <taxon>Hemiptera</taxon>
        <taxon>Sternorrhyncha</taxon>
        <taxon>Aleyrodoidea</taxon>
        <taxon>Aleyrodidae</taxon>
        <taxon>Aleyrodinae</taxon>
        <taxon>Bemisia</taxon>
    </lineage>
</organism>
<dbReference type="Gene3D" id="3.30.40.10">
    <property type="entry name" value="Zinc/RING finger domain, C3HC4 (zinc finger)"/>
    <property type="match status" value="1"/>
</dbReference>
<dbReference type="InterPro" id="IPR026850">
    <property type="entry name" value="FANCL_C"/>
</dbReference>
<dbReference type="SMART" id="SM01197">
    <property type="entry name" value="FANCL_C"/>
    <property type="match status" value="1"/>
</dbReference>
<dbReference type="CDD" id="cd23832">
    <property type="entry name" value="DRWD-C_FANCL"/>
    <property type="match status" value="1"/>
</dbReference>
<keyword evidence="5" id="KW-1185">Reference proteome</keyword>
<dbReference type="Pfam" id="PF11793">
    <property type="entry name" value="FANCL_C"/>
    <property type="match status" value="1"/>
</dbReference>
<dbReference type="InterPro" id="IPR043898">
    <property type="entry name" value="FANCL_d2"/>
</dbReference>
<dbReference type="InterPro" id="IPR013083">
    <property type="entry name" value="Znf_RING/FYVE/PHD"/>
</dbReference>
<feature type="domain" description="FANCL UBC-like" evidence="2">
    <location>
        <begin position="119"/>
        <end position="205"/>
    </location>
</feature>
<dbReference type="GO" id="GO:0006513">
    <property type="term" value="P:protein monoubiquitination"/>
    <property type="evidence" value="ECO:0007669"/>
    <property type="project" value="TreeGrafter"/>
</dbReference>
<dbReference type="InterPro" id="IPR026848">
    <property type="entry name" value="Fancl"/>
</dbReference>
<feature type="domain" description="FANCL UBC-like" evidence="3">
    <location>
        <begin position="208"/>
        <end position="305"/>
    </location>
</feature>
<dbReference type="CDD" id="cd23831">
    <property type="entry name" value="DRWD-N_FANCL"/>
    <property type="match status" value="1"/>
</dbReference>
<gene>
    <name evidence="4" type="ORF">BEMITA_LOCUS10322</name>
</gene>
<evidence type="ECO:0000259" key="1">
    <source>
        <dbReference type="Pfam" id="PF11793"/>
    </source>
</evidence>